<evidence type="ECO:0000256" key="6">
    <source>
        <dbReference type="ARBA" id="ARBA00022490"/>
    </source>
</evidence>
<keyword evidence="11 20" id="KW-0460">Magnesium</keyword>
<dbReference type="EC" id="6.3.2.4" evidence="18"/>
<dbReference type="Proteomes" id="UP000244168">
    <property type="component" value="Unassembled WGS sequence"/>
</dbReference>
<dbReference type="Gene3D" id="3.30.470.20">
    <property type="entry name" value="ATP-grasp fold, B domain"/>
    <property type="match status" value="1"/>
</dbReference>
<dbReference type="Gene3D" id="3.30.1490.20">
    <property type="entry name" value="ATP-grasp fold, A domain"/>
    <property type="match status" value="1"/>
</dbReference>
<dbReference type="AlphaFoldDB" id="A0A2T5JCF2"/>
<keyword evidence="24" id="KW-1185">Reference proteome</keyword>
<evidence type="ECO:0000256" key="16">
    <source>
        <dbReference type="ARBA" id="ARBA00047614"/>
    </source>
</evidence>
<feature type="active site" evidence="19">
    <location>
        <position position="15"/>
    </location>
</feature>
<dbReference type="GO" id="GO:0009252">
    <property type="term" value="P:peptidoglycan biosynthetic process"/>
    <property type="evidence" value="ECO:0007669"/>
    <property type="project" value="UniProtKB-UniRule"/>
</dbReference>
<evidence type="ECO:0000256" key="18">
    <source>
        <dbReference type="HAMAP-Rule" id="MF_00047"/>
    </source>
</evidence>
<sequence>MKIQVGVIFGGRSVEHEISVISAQQAMSAFDKSAYAITPIYITKAGKWYTGDALMNVDNYKNLDQLLAQCTEIYLSPSFGDFNLYPVKTGLFGKKDLGKIDVAFPVIHGTNGEDGTLQGLLELKGIPFVGCNVLSSAVGMDKIMMKMVLKESGLPVVDYTWFTDRSWHTNQTAIIAKIKEIGFPVIVKPSNLGSSVGVSKAADEKQLLDAVELAGSFSSRILVERMVQNLKEINCSVLGDANEQAASVCEEPLGAGDILSYKDKYVNNAKGGGSKGMTSTKRQIPANIPAELSTKIQTLAKETFRILDCSGVSRIDFLTDTQTGDVYVNEINTIPGSLSFYLWEATDKKFDRLLKDMVDTAMKRQRERQNLVMSYSENIFSMKTTGLSKMGKG</sequence>
<evidence type="ECO:0000256" key="15">
    <source>
        <dbReference type="ARBA" id="ARBA00023316"/>
    </source>
</evidence>
<dbReference type="GO" id="GO:0008716">
    <property type="term" value="F:D-alanine-D-alanine ligase activity"/>
    <property type="evidence" value="ECO:0007669"/>
    <property type="project" value="UniProtKB-UniRule"/>
</dbReference>
<dbReference type="FunFam" id="3.30.1490.20:FF:000007">
    <property type="entry name" value="D-alanine--D-alanine ligase"/>
    <property type="match status" value="1"/>
</dbReference>
<dbReference type="InterPro" id="IPR005905">
    <property type="entry name" value="D_ala_D_ala"/>
</dbReference>
<dbReference type="NCBIfam" id="NF002528">
    <property type="entry name" value="PRK01966.1-4"/>
    <property type="match status" value="1"/>
</dbReference>
<dbReference type="SUPFAM" id="SSF56059">
    <property type="entry name" value="Glutathione synthetase ATP-binding domain-like"/>
    <property type="match status" value="1"/>
</dbReference>
<keyword evidence="10 21" id="KW-0067">ATP-binding</keyword>
<dbReference type="RefSeq" id="WP_107827375.1">
    <property type="nucleotide sequence ID" value="NZ_CP160205.1"/>
</dbReference>
<comment type="pathway">
    <text evidence="4 18">Cell wall biogenesis; peptidoglycan biosynthesis.</text>
</comment>
<evidence type="ECO:0000256" key="14">
    <source>
        <dbReference type="ARBA" id="ARBA00023211"/>
    </source>
</evidence>
<evidence type="ECO:0000256" key="19">
    <source>
        <dbReference type="PIRSR" id="PIRSR039102-1"/>
    </source>
</evidence>
<comment type="similarity">
    <text evidence="5 18">Belongs to the D-alanine--D-alanine ligase family.</text>
</comment>
<name>A0A2T5JCF2_9SPHI</name>
<dbReference type="InterPro" id="IPR013815">
    <property type="entry name" value="ATP_grasp_subdomain_1"/>
</dbReference>
<feature type="binding site" evidence="20">
    <location>
        <position position="330"/>
    </location>
    <ligand>
        <name>Mg(2+)</name>
        <dbReference type="ChEBI" id="CHEBI:18420"/>
        <label>2</label>
    </ligand>
</feature>
<dbReference type="Gene3D" id="3.40.50.20">
    <property type="match status" value="1"/>
</dbReference>
<evidence type="ECO:0000313" key="23">
    <source>
        <dbReference type="EMBL" id="PTQ99447.1"/>
    </source>
</evidence>
<dbReference type="GO" id="GO:0071555">
    <property type="term" value="P:cell wall organization"/>
    <property type="evidence" value="ECO:0007669"/>
    <property type="project" value="UniProtKB-KW"/>
</dbReference>
<keyword evidence="6 18" id="KW-0963">Cytoplasm</keyword>
<evidence type="ECO:0000256" key="4">
    <source>
        <dbReference type="ARBA" id="ARBA00004752"/>
    </source>
</evidence>
<dbReference type="InterPro" id="IPR000291">
    <property type="entry name" value="D-Ala_lig_Van_CS"/>
</dbReference>
<comment type="subcellular location">
    <subcellularLocation>
        <location evidence="3 18">Cytoplasm</location>
    </subcellularLocation>
</comment>
<keyword evidence="9 21" id="KW-0547">Nucleotide-binding</keyword>
<keyword evidence="13 18" id="KW-0573">Peptidoglycan synthesis</keyword>
<dbReference type="InterPro" id="IPR011127">
    <property type="entry name" value="Dala_Dala_lig_N"/>
</dbReference>
<evidence type="ECO:0000256" key="2">
    <source>
        <dbReference type="ARBA" id="ARBA00003921"/>
    </source>
</evidence>
<evidence type="ECO:0000256" key="5">
    <source>
        <dbReference type="ARBA" id="ARBA00010871"/>
    </source>
</evidence>
<dbReference type="PIRSF" id="PIRSF039102">
    <property type="entry name" value="Ddl/VanB"/>
    <property type="match status" value="1"/>
</dbReference>
<comment type="pathway">
    <text evidence="17">Glycan biosynthesis.</text>
</comment>
<proteinExistence type="inferred from homology"/>
<evidence type="ECO:0000256" key="12">
    <source>
        <dbReference type="ARBA" id="ARBA00022960"/>
    </source>
</evidence>
<evidence type="ECO:0000256" key="20">
    <source>
        <dbReference type="PIRSR" id="PIRSR039102-3"/>
    </source>
</evidence>
<dbReference type="GO" id="GO:0005829">
    <property type="term" value="C:cytosol"/>
    <property type="evidence" value="ECO:0007669"/>
    <property type="project" value="TreeGrafter"/>
</dbReference>
<dbReference type="HAMAP" id="MF_00047">
    <property type="entry name" value="Dala_Dala_lig"/>
    <property type="match status" value="1"/>
</dbReference>
<comment type="cofactor">
    <cofactor evidence="20">
        <name>Mg(2+)</name>
        <dbReference type="ChEBI" id="CHEBI:18420"/>
    </cofactor>
    <cofactor evidence="20">
        <name>Mn(2+)</name>
        <dbReference type="ChEBI" id="CHEBI:29035"/>
    </cofactor>
    <text evidence="20">Binds 2 magnesium or manganese ions per subunit.</text>
</comment>
<dbReference type="GO" id="GO:0046872">
    <property type="term" value="F:metal ion binding"/>
    <property type="evidence" value="ECO:0007669"/>
    <property type="project" value="UniProtKB-KW"/>
</dbReference>
<feature type="binding site" evidence="20">
    <location>
        <position position="316"/>
    </location>
    <ligand>
        <name>Mg(2+)</name>
        <dbReference type="ChEBI" id="CHEBI:18420"/>
        <label>1</label>
    </ligand>
</feature>
<dbReference type="SUPFAM" id="SSF52440">
    <property type="entry name" value="PreATP-grasp domain"/>
    <property type="match status" value="1"/>
</dbReference>
<dbReference type="Pfam" id="PF01820">
    <property type="entry name" value="Dala_Dala_lig_N"/>
    <property type="match status" value="1"/>
</dbReference>
<dbReference type="InterPro" id="IPR011761">
    <property type="entry name" value="ATP-grasp"/>
</dbReference>
<keyword evidence="7 18" id="KW-0436">Ligase</keyword>
<dbReference type="PANTHER" id="PTHR23132">
    <property type="entry name" value="D-ALANINE--D-ALANINE LIGASE"/>
    <property type="match status" value="1"/>
</dbReference>
<dbReference type="GO" id="GO:0005524">
    <property type="term" value="F:ATP binding"/>
    <property type="evidence" value="ECO:0007669"/>
    <property type="project" value="UniProtKB-UniRule"/>
</dbReference>
<comment type="function">
    <text evidence="2 18">Cell wall formation.</text>
</comment>
<evidence type="ECO:0000256" key="17">
    <source>
        <dbReference type="ARBA" id="ARBA00060592"/>
    </source>
</evidence>
<comment type="cofactor">
    <cofactor evidence="1">
        <name>Mn(2+)</name>
        <dbReference type="ChEBI" id="CHEBI:29035"/>
    </cofactor>
</comment>
<evidence type="ECO:0000256" key="1">
    <source>
        <dbReference type="ARBA" id="ARBA00001936"/>
    </source>
</evidence>
<keyword evidence="14 20" id="KW-0464">Manganese</keyword>
<dbReference type="PROSITE" id="PS00843">
    <property type="entry name" value="DALA_DALA_LIGASE_1"/>
    <property type="match status" value="1"/>
</dbReference>
<dbReference type="PROSITE" id="PS50975">
    <property type="entry name" value="ATP_GRASP"/>
    <property type="match status" value="1"/>
</dbReference>
<feature type="binding site" evidence="20">
    <location>
        <position position="330"/>
    </location>
    <ligand>
        <name>Mg(2+)</name>
        <dbReference type="ChEBI" id="CHEBI:18420"/>
        <label>1</label>
    </ligand>
</feature>
<evidence type="ECO:0000256" key="3">
    <source>
        <dbReference type="ARBA" id="ARBA00004496"/>
    </source>
</evidence>
<comment type="catalytic activity">
    <reaction evidence="16 18">
        <text>2 D-alanine + ATP = D-alanyl-D-alanine + ADP + phosphate + H(+)</text>
        <dbReference type="Rhea" id="RHEA:11224"/>
        <dbReference type="ChEBI" id="CHEBI:15378"/>
        <dbReference type="ChEBI" id="CHEBI:30616"/>
        <dbReference type="ChEBI" id="CHEBI:43474"/>
        <dbReference type="ChEBI" id="CHEBI:57416"/>
        <dbReference type="ChEBI" id="CHEBI:57822"/>
        <dbReference type="ChEBI" id="CHEBI:456216"/>
        <dbReference type="EC" id="6.3.2.4"/>
    </reaction>
</comment>
<feature type="active site" evidence="19">
    <location>
        <position position="339"/>
    </location>
</feature>
<dbReference type="EMBL" id="QAOQ01000002">
    <property type="protein sequence ID" value="PTQ99447.1"/>
    <property type="molecule type" value="Genomic_DNA"/>
</dbReference>
<accession>A0A2T5JCF2</accession>
<organism evidence="23 24">
    <name type="scientific">Mucilaginibacter yixingensis</name>
    <dbReference type="NCBI Taxonomy" id="1295612"/>
    <lineage>
        <taxon>Bacteria</taxon>
        <taxon>Pseudomonadati</taxon>
        <taxon>Bacteroidota</taxon>
        <taxon>Sphingobacteriia</taxon>
        <taxon>Sphingobacteriales</taxon>
        <taxon>Sphingobacteriaceae</taxon>
        <taxon>Mucilaginibacter</taxon>
    </lineage>
</organism>
<feature type="domain" description="ATP-grasp" evidence="22">
    <location>
        <begin position="146"/>
        <end position="359"/>
    </location>
</feature>
<dbReference type="InterPro" id="IPR011095">
    <property type="entry name" value="Dala_Dala_lig_C"/>
</dbReference>
<evidence type="ECO:0000256" key="9">
    <source>
        <dbReference type="ARBA" id="ARBA00022741"/>
    </source>
</evidence>
<dbReference type="Pfam" id="PF07478">
    <property type="entry name" value="Dala_Dala_lig_C"/>
    <property type="match status" value="1"/>
</dbReference>
<evidence type="ECO:0000256" key="10">
    <source>
        <dbReference type="ARBA" id="ARBA00022840"/>
    </source>
</evidence>
<evidence type="ECO:0000259" key="22">
    <source>
        <dbReference type="PROSITE" id="PS50975"/>
    </source>
</evidence>
<evidence type="ECO:0000313" key="24">
    <source>
        <dbReference type="Proteomes" id="UP000244168"/>
    </source>
</evidence>
<feature type="active site" evidence="19">
    <location>
        <position position="194"/>
    </location>
</feature>
<comment type="caution">
    <text evidence="23">The sequence shown here is derived from an EMBL/GenBank/DDBJ whole genome shotgun (WGS) entry which is preliminary data.</text>
</comment>
<dbReference type="NCBIfam" id="TIGR01205">
    <property type="entry name" value="D_ala_D_alaTIGR"/>
    <property type="match status" value="1"/>
</dbReference>
<evidence type="ECO:0000256" key="13">
    <source>
        <dbReference type="ARBA" id="ARBA00022984"/>
    </source>
</evidence>
<feature type="binding site" evidence="20">
    <location>
        <position position="332"/>
    </location>
    <ligand>
        <name>Mg(2+)</name>
        <dbReference type="ChEBI" id="CHEBI:18420"/>
        <label>2</label>
    </ligand>
</feature>
<dbReference type="UniPathway" id="UPA00219"/>
<gene>
    <name evidence="18" type="primary">ddl</name>
    <name evidence="23" type="ORF">C8P68_102271</name>
</gene>
<protein>
    <recommendedName>
        <fullName evidence="18">D-alanine--D-alanine ligase</fullName>
        <ecNumber evidence="18">6.3.2.4</ecNumber>
    </recommendedName>
    <alternativeName>
        <fullName evidence="18">D-Ala-D-Ala ligase</fullName>
    </alternativeName>
    <alternativeName>
        <fullName evidence="18">D-alanylalanine synthetase</fullName>
    </alternativeName>
</protein>
<reference evidence="23 24" key="1">
    <citation type="submission" date="2018-04" db="EMBL/GenBank/DDBJ databases">
        <title>Genomic Encyclopedia of Archaeal and Bacterial Type Strains, Phase II (KMG-II): from individual species to whole genera.</title>
        <authorList>
            <person name="Goeker M."/>
        </authorList>
    </citation>
    <scope>NUCLEOTIDE SEQUENCE [LARGE SCALE GENOMIC DNA]</scope>
    <source>
        <strain evidence="23 24">DSM 26809</strain>
    </source>
</reference>
<keyword evidence="15 18" id="KW-0961">Cell wall biogenesis/degradation</keyword>
<evidence type="ECO:0000256" key="8">
    <source>
        <dbReference type="ARBA" id="ARBA00022723"/>
    </source>
</evidence>
<keyword evidence="8 20" id="KW-0479">Metal-binding</keyword>
<dbReference type="PROSITE" id="PS00844">
    <property type="entry name" value="DALA_DALA_LIGASE_2"/>
    <property type="match status" value="1"/>
</dbReference>
<keyword evidence="12 18" id="KW-0133">Cell shape</keyword>
<dbReference type="GO" id="GO:0008360">
    <property type="term" value="P:regulation of cell shape"/>
    <property type="evidence" value="ECO:0007669"/>
    <property type="project" value="UniProtKB-KW"/>
</dbReference>
<evidence type="ECO:0000256" key="21">
    <source>
        <dbReference type="PROSITE-ProRule" id="PRU00409"/>
    </source>
</evidence>
<evidence type="ECO:0000256" key="7">
    <source>
        <dbReference type="ARBA" id="ARBA00022598"/>
    </source>
</evidence>
<evidence type="ECO:0000256" key="11">
    <source>
        <dbReference type="ARBA" id="ARBA00022842"/>
    </source>
</evidence>
<dbReference type="PANTHER" id="PTHR23132:SF25">
    <property type="entry name" value="D-ALANINE--D-ALANINE LIGASE A"/>
    <property type="match status" value="1"/>
</dbReference>
<dbReference type="InterPro" id="IPR016185">
    <property type="entry name" value="PreATP-grasp_dom_sf"/>
</dbReference>
<dbReference type="OrthoDB" id="9813261at2"/>